<protein>
    <submittedName>
        <fullName evidence="3">DNA degradation protein EddB</fullName>
    </submittedName>
</protein>
<accession>A0A1C0TJB5</accession>
<sequence>MLKKTLLASAIASMMAPAEASLIVSEYIEGSSYNKAIEIYNTSDTAIDLSEYALKFYFNGKSTAGNTINLEGSIAPKATHVIAHARASEALRLKAQQQKDGSWYNGDDAITLEHSGLVIDSLGQIGVDPGSAWTDQGVSTKDKSLVRANTVNIGDNNPSDEFIPSVQWIALDKDDFSNVGQHDSSGPVEPPTVVCNEQNVFIHQVQGESDSSPLLEEVVQVQGVVTASLQQDEQLNGFFLQEEISDHDDNALTSEGVFVNYAAEAVNVGDVVKIAGTVKEVYGQTQISNVIGMAVCGIAPVVSTDVTLPSVDGLEPYEGMLVNITNDMVVNDTYGLKRYGEIKLGTERLYQGTQIGMPGEDANRIEAENRLKEITLDDGSTLQNPEVIPYPSPELDAYNTLRLGDKVTNIEGVIGYGYGQYRVHPINAPQFIQTNNRVEKPFVATEGNLRIASVNVLNFFNGDGTGGGFPTARGADSAEEYQRQKSKLVNALINLDADVVGILEMENDGFGELSALAELANSLSENDPNNEYTYVKFDVEQIGTDAIMSAILYRANKVKEVGQAAFTDAVPFDYGNRPPVMQSFEDLATGEVFNLAVNHLRSKGSCSRAEGLDQDQNDGQGCWNQTRVNAVNEFNRWAATNPTNVVDEDTIVLGDFNAYALEDPIREMATLGYENLNSRLTSENLGYSYVFRGRLGSLDHAFASSAMAEKVVAVSNWHINADEPVALDYNVEYKSDKHIQSLYAEHSYRSSDHDPIVIELQTENPFPTIEGKVEGLFGWFWWQRFSFEVPEGYSSLEVSIDGMGEADLYLRNNKKPRFFRFDCRPYKWGSRETCNIENAKSGVWHVGIRGFLPYQNVTLSYRISK</sequence>
<comment type="caution">
    <text evidence="3">The sequence shown here is derived from an EMBL/GenBank/DDBJ whole genome shotgun (WGS) entry which is preliminary data.</text>
</comment>
<dbReference type="Gene3D" id="3.60.10.10">
    <property type="entry name" value="Endonuclease/exonuclease/phosphatase"/>
    <property type="match status" value="1"/>
</dbReference>
<dbReference type="NCBIfam" id="NF033681">
    <property type="entry name" value="ExeM_NucH_DNase"/>
    <property type="match status" value="1"/>
</dbReference>
<dbReference type="InterPro" id="IPR001322">
    <property type="entry name" value="Lamin_tail_dom"/>
</dbReference>
<dbReference type="GO" id="GO:0003824">
    <property type="term" value="F:catalytic activity"/>
    <property type="evidence" value="ECO:0007669"/>
    <property type="project" value="InterPro"/>
</dbReference>
<dbReference type="Pfam" id="PF00932">
    <property type="entry name" value="LTD"/>
    <property type="match status" value="1"/>
</dbReference>
<dbReference type="Gene3D" id="2.60.120.380">
    <property type="match status" value="1"/>
</dbReference>
<keyword evidence="1" id="KW-0732">Signal</keyword>
<dbReference type="PANTHER" id="PTHR42834">
    <property type="entry name" value="ENDONUCLEASE/EXONUCLEASE/PHOSPHATASE FAMILY PROTEIN (AFU_ORTHOLOGUE AFUA_3G09210)"/>
    <property type="match status" value="1"/>
</dbReference>
<dbReference type="InterPro" id="IPR007280">
    <property type="entry name" value="Peptidase_C_arc/bac"/>
</dbReference>
<dbReference type="PANTHER" id="PTHR42834:SF1">
    <property type="entry name" value="ENDONUCLEASE_EXONUCLEASE_PHOSPHATASE FAMILY PROTEIN (AFU_ORTHOLOGUE AFUA_3G09210)"/>
    <property type="match status" value="1"/>
</dbReference>
<dbReference type="AlphaFoldDB" id="A0A1C0TJB5"/>
<name>A0A1C0TJB5_9GAMM</name>
<evidence type="ECO:0000313" key="3">
    <source>
        <dbReference type="EMBL" id="OCQ18313.1"/>
    </source>
</evidence>
<dbReference type="InterPro" id="IPR047971">
    <property type="entry name" value="ExeM-like"/>
</dbReference>
<dbReference type="CDD" id="cd10283">
    <property type="entry name" value="MnuA_DNase1-like"/>
    <property type="match status" value="1"/>
</dbReference>
<dbReference type="OrthoDB" id="9800417at2"/>
<dbReference type="SUPFAM" id="SSF56219">
    <property type="entry name" value="DNase I-like"/>
    <property type="match status" value="1"/>
</dbReference>
<gene>
    <name evidence="3" type="ORF">A7985_24195</name>
</gene>
<dbReference type="InterPro" id="IPR005135">
    <property type="entry name" value="Endo/exonuclease/phosphatase"/>
</dbReference>
<dbReference type="Pfam" id="PF03372">
    <property type="entry name" value="Exo_endo_phos"/>
    <property type="match status" value="1"/>
</dbReference>
<proteinExistence type="predicted"/>
<organism evidence="3 4">
    <name type="scientific">Pseudoalteromonas luteoviolacea</name>
    <dbReference type="NCBI Taxonomy" id="43657"/>
    <lineage>
        <taxon>Bacteria</taxon>
        <taxon>Pseudomonadati</taxon>
        <taxon>Pseudomonadota</taxon>
        <taxon>Gammaproteobacteria</taxon>
        <taxon>Alteromonadales</taxon>
        <taxon>Pseudoalteromonadaceae</taxon>
        <taxon>Pseudoalteromonas</taxon>
    </lineage>
</organism>
<evidence type="ECO:0000259" key="2">
    <source>
        <dbReference type="PROSITE" id="PS51841"/>
    </source>
</evidence>
<evidence type="ECO:0000313" key="4">
    <source>
        <dbReference type="Proteomes" id="UP000093366"/>
    </source>
</evidence>
<dbReference type="EMBL" id="MAUJ01000017">
    <property type="protein sequence ID" value="OCQ18313.1"/>
    <property type="molecule type" value="Genomic_DNA"/>
</dbReference>
<feature type="chain" id="PRO_5008645952" evidence="1">
    <location>
        <begin position="21"/>
        <end position="865"/>
    </location>
</feature>
<dbReference type="RefSeq" id="WP_065792971.1">
    <property type="nucleotide sequence ID" value="NZ_MAUJ01000017.1"/>
</dbReference>
<dbReference type="CDD" id="cd04486">
    <property type="entry name" value="YhcR_OBF_like"/>
    <property type="match status" value="1"/>
</dbReference>
<dbReference type="PROSITE" id="PS51841">
    <property type="entry name" value="LTD"/>
    <property type="match status" value="1"/>
</dbReference>
<feature type="domain" description="LTD" evidence="2">
    <location>
        <begin position="12"/>
        <end position="126"/>
    </location>
</feature>
<dbReference type="Pfam" id="PF04151">
    <property type="entry name" value="PPC"/>
    <property type="match status" value="1"/>
</dbReference>
<feature type="signal peptide" evidence="1">
    <location>
        <begin position="1"/>
        <end position="20"/>
    </location>
</feature>
<dbReference type="InterPro" id="IPR036691">
    <property type="entry name" value="Endo/exonu/phosph_ase_sf"/>
</dbReference>
<evidence type="ECO:0000256" key="1">
    <source>
        <dbReference type="SAM" id="SignalP"/>
    </source>
</evidence>
<reference evidence="4" key="1">
    <citation type="submission" date="2016-07" db="EMBL/GenBank/DDBJ databases">
        <authorList>
            <person name="Florea S."/>
            <person name="Webb J.S."/>
            <person name="Jaromczyk J."/>
            <person name="Schardl C.L."/>
        </authorList>
    </citation>
    <scope>NUCLEOTIDE SEQUENCE [LARGE SCALE GENOMIC DNA]</scope>
    <source>
        <strain evidence="4">IPB1</strain>
    </source>
</reference>
<dbReference type="Proteomes" id="UP000093366">
    <property type="component" value="Unassembled WGS sequence"/>
</dbReference>